<keyword evidence="5" id="KW-0812">Transmembrane</keyword>
<dbReference type="PANTHER" id="PTHR48061">
    <property type="entry name" value="LEUCINE-RICH REPEAT RECEPTOR PROTEIN KINASE EMS1-LIKE-RELATED"/>
    <property type="match status" value="1"/>
</dbReference>
<dbReference type="SUPFAM" id="SSF52058">
    <property type="entry name" value="L domain-like"/>
    <property type="match status" value="3"/>
</dbReference>
<dbReference type="InterPro" id="IPR001611">
    <property type="entry name" value="Leu-rich_rpt"/>
</dbReference>
<keyword evidence="3" id="KW-1003">Cell membrane</keyword>
<accession>A0A3L6QUG8</accession>
<dbReference type="InterPro" id="IPR046956">
    <property type="entry name" value="RLP23-like"/>
</dbReference>
<keyword evidence="7" id="KW-0677">Repeat</keyword>
<organism evidence="11 12">
    <name type="scientific">Panicum miliaceum</name>
    <name type="common">Proso millet</name>
    <name type="synonym">Broomcorn millet</name>
    <dbReference type="NCBI Taxonomy" id="4540"/>
    <lineage>
        <taxon>Eukaryota</taxon>
        <taxon>Viridiplantae</taxon>
        <taxon>Streptophyta</taxon>
        <taxon>Embryophyta</taxon>
        <taxon>Tracheophyta</taxon>
        <taxon>Spermatophyta</taxon>
        <taxon>Magnoliopsida</taxon>
        <taxon>Liliopsida</taxon>
        <taxon>Poales</taxon>
        <taxon>Poaceae</taxon>
        <taxon>PACMAD clade</taxon>
        <taxon>Panicoideae</taxon>
        <taxon>Panicodae</taxon>
        <taxon>Paniceae</taxon>
        <taxon>Panicinae</taxon>
        <taxon>Panicum</taxon>
        <taxon>Panicum sect. Panicum</taxon>
    </lineage>
</organism>
<evidence type="ECO:0000256" key="6">
    <source>
        <dbReference type="ARBA" id="ARBA00022729"/>
    </source>
</evidence>
<evidence type="ECO:0000256" key="8">
    <source>
        <dbReference type="ARBA" id="ARBA00022989"/>
    </source>
</evidence>
<dbReference type="PROSITE" id="PS51450">
    <property type="entry name" value="LRR"/>
    <property type="match status" value="2"/>
</dbReference>
<gene>
    <name evidence="11" type="ORF">C2845_PM04G04160</name>
</gene>
<keyword evidence="8" id="KW-1133">Transmembrane helix</keyword>
<reference evidence="12" key="1">
    <citation type="journal article" date="2019" name="Nat. Commun.">
        <title>The genome of broomcorn millet.</title>
        <authorList>
            <person name="Zou C."/>
            <person name="Miki D."/>
            <person name="Li D."/>
            <person name="Tang Q."/>
            <person name="Xiao L."/>
            <person name="Rajput S."/>
            <person name="Deng P."/>
            <person name="Jia W."/>
            <person name="Huang R."/>
            <person name="Zhang M."/>
            <person name="Sun Y."/>
            <person name="Hu J."/>
            <person name="Fu X."/>
            <person name="Schnable P.S."/>
            <person name="Li F."/>
            <person name="Zhang H."/>
            <person name="Feng B."/>
            <person name="Zhu X."/>
            <person name="Liu R."/>
            <person name="Schnable J.C."/>
            <person name="Zhu J.-K."/>
            <person name="Zhang H."/>
        </authorList>
    </citation>
    <scope>NUCLEOTIDE SEQUENCE [LARGE SCALE GENOMIC DNA]</scope>
</reference>
<dbReference type="InterPro" id="IPR032675">
    <property type="entry name" value="LRR_dom_sf"/>
</dbReference>
<sequence>MGLPSWQAGTDCCHHWEGITCDVAFGRVISLYLGEFDLTSGRLDPALFNLTSLKNLSLAFNNFSGALLPASGFEQLMDIIHLNLSSTNFGFQIPIGIACLKNLVTIELSDISDSQFQGQFPIKIYQLKSLRKLDLSDNPMLSVRLTHFPTGNNLETLNLIGTNFSYDMPSSFDKLEHLKKLGLNTMDIDDKLPALISKLPSLDDLQLMGPDMKNLILSWIGNLIRLAHLEFWNSDFSEQRMPSWIGNLTKLTFFSIYHCNFSGPIPSTIGNLIQLEKLMISSSNIGGKIPKSLFALPVLQELLLIDNQLVGSLEDIPAPLSSPLCEIDLSNNKLTGPIPKSFFQLANLRRLGLESNKLRRTIELGSIWRLRNLTYLNLGNNMISVIEKEGDTIFSHSLKIQYIYLTSCNLERFPASLKFLDTIRGLFLSNNQIEGAIPSWVWEKHLMYLDLSHNKFTSLEKSPIVQMKYLFHLDLSFNRLQGSIPVPLTSSDLVVLDCSNNNFSSIETNFGTYHRNAIYINLSKNKLSRHIPLSFCSLNNLQIMDLSYNYFSGPIPSCLMKKADLMSILRLRENKLHGVLPENIREGCKLQTIDLNQNQIQGALPRSLANCQDLEVLDVGNNQIGDSFPSWLGTLPKLRILVLRSNQLNGTIRGLHDGYQHFASLQIVDLASNHFSGDLHPEWFENLRAMMDNSNDVGKILEHQTNSTWRSFVYQDTVIVIFKDAALSITKIPTAFKVIDFSNNSFDGSIPGTIGRLVSLHGLTCHTITSQDKFHHNFTT</sequence>
<dbReference type="GO" id="GO:0005886">
    <property type="term" value="C:plasma membrane"/>
    <property type="evidence" value="ECO:0007669"/>
    <property type="project" value="UniProtKB-SubCell"/>
</dbReference>
<evidence type="ECO:0000256" key="9">
    <source>
        <dbReference type="ARBA" id="ARBA00023136"/>
    </source>
</evidence>
<evidence type="ECO:0008006" key="13">
    <source>
        <dbReference type="Google" id="ProtNLM"/>
    </source>
</evidence>
<evidence type="ECO:0000256" key="4">
    <source>
        <dbReference type="ARBA" id="ARBA00022614"/>
    </source>
</evidence>
<dbReference type="OrthoDB" id="685205at2759"/>
<evidence type="ECO:0000256" key="7">
    <source>
        <dbReference type="ARBA" id="ARBA00022737"/>
    </source>
</evidence>
<evidence type="ECO:0000256" key="1">
    <source>
        <dbReference type="ARBA" id="ARBA00004251"/>
    </source>
</evidence>
<evidence type="ECO:0000256" key="2">
    <source>
        <dbReference type="ARBA" id="ARBA00009592"/>
    </source>
</evidence>
<dbReference type="FunFam" id="3.80.10.10:FF:000041">
    <property type="entry name" value="LRR receptor-like serine/threonine-protein kinase ERECTA"/>
    <property type="match status" value="1"/>
</dbReference>
<dbReference type="PANTHER" id="PTHR48061:SF2">
    <property type="entry name" value="RECEPTOR LIKE PROTEIN 30-LIKE"/>
    <property type="match status" value="1"/>
</dbReference>
<keyword evidence="4" id="KW-0433">Leucine-rich repeat</keyword>
<dbReference type="Pfam" id="PF13855">
    <property type="entry name" value="LRR_8"/>
    <property type="match status" value="2"/>
</dbReference>
<dbReference type="InterPro" id="IPR003591">
    <property type="entry name" value="Leu-rich_rpt_typical-subtyp"/>
</dbReference>
<dbReference type="FunFam" id="3.80.10.10:FF:000095">
    <property type="entry name" value="LRR receptor-like serine/threonine-protein kinase GSO1"/>
    <property type="match status" value="1"/>
</dbReference>
<dbReference type="SMART" id="SM00369">
    <property type="entry name" value="LRR_TYP"/>
    <property type="match status" value="7"/>
</dbReference>
<keyword evidence="12" id="KW-1185">Reference proteome</keyword>
<dbReference type="AlphaFoldDB" id="A0A3L6QUG8"/>
<keyword evidence="10" id="KW-0325">Glycoprotein</keyword>
<evidence type="ECO:0000256" key="5">
    <source>
        <dbReference type="ARBA" id="ARBA00022692"/>
    </source>
</evidence>
<comment type="caution">
    <text evidence="11">The sequence shown here is derived from an EMBL/GenBank/DDBJ whole genome shotgun (WGS) entry which is preliminary data.</text>
</comment>
<keyword evidence="9" id="KW-0472">Membrane</keyword>
<dbReference type="Proteomes" id="UP000275267">
    <property type="component" value="Unassembled WGS sequence"/>
</dbReference>
<evidence type="ECO:0000313" key="11">
    <source>
        <dbReference type="EMBL" id="RLM86761.1"/>
    </source>
</evidence>
<dbReference type="Pfam" id="PF00560">
    <property type="entry name" value="LRR_1"/>
    <property type="match status" value="4"/>
</dbReference>
<dbReference type="STRING" id="4540.A0A3L6QUG8"/>
<dbReference type="Gene3D" id="3.80.10.10">
    <property type="entry name" value="Ribonuclease Inhibitor"/>
    <property type="match status" value="4"/>
</dbReference>
<name>A0A3L6QUG8_PANMI</name>
<dbReference type="EMBL" id="PQIB02000011">
    <property type="protein sequence ID" value="RLM86761.1"/>
    <property type="molecule type" value="Genomic_DNA"/>
</dbReference>
<evidence type="ECO:0000256" key="10">
    <source>
        <dbReference type="ARBA" id="ARBA00023180"/>
    </source>
</evidence>
<keyword evidence="6" id="KW-0732">Signal</keyword>
<evidence type="ECO:0000256" key="3">
    <source>
        <dbReference type="ARBA" id="ARBA00022475"/>
    </source>
</evidence>
<evidence type="ECO:0000313" key="12">
    <source>
        <dbReference type="Proteomes" id="UP000275267"/>
    </source>
</evidence>
<comment type="similarity">
    <text evidence="2">Belongs to the RLP family.</text>
</comment>
<proteinExistence type="inferred from homology"/>
<comment type="subcellular location">
    <subcellularLocation>
        <location evidence="1">Cell membrane</location>
        <topology evidence="1">Single-pass type I membrane protein</topology>
    </subcellularLocation>
</comment>
<protein>
    <recommendedName>
        <fullName evidence="13">Leucine-rich repeat-containing N-terminal plant-type domain-containing protein</fullName>
    </recommendedName>
</protein>